<accession>A0A024TM53</accession>
<dbReference type="Gene3D" id="1.10.30.10">
    <property type="entry name" value="High mobility group box domain"/>
    <property type="match status" value="2"/>
</dbReference>
<evidence type="ECO:0000256" key="4">
    <source>
        <dbReference type="ARBA" id="ARBA00023242"/>
    </source>
</evidence>
<dbReference type="InterPro" id="IPR009071">
    <property type="entry name" value="HMG_box_dom"/>
</dbReference>
<protein>
    <recommendedName>
        <fullName evidence="11">Chromatin-remodeling complex ATPase chain</fullName>
    </recommendedName>
</protein>
<dbReference type="InterPro" id="IPR015195">
    <property type="entry name" value="SLIDE"/>
</dbReference>
<dbReference type="SMART" id="SM00398">
    <property type="entry name" value="HMG"/>
    <property type="match status" value="2"/>
</dbReference>
<feature type="region of interest" description="Disordered" evidence="6">
    <location>
        <begin position="199"/>
        <end position="223"/>
    </location>
</feature>
<dbReference type="PROSITE" id="PS50118">
    <property type="entry name" value="HMG_BOX_2"/>
    <property type="match status" value="2"/>
</dbReference>
<dbReference type="GO" id="GO:0000785">
    <property type="term" value="C:chromatin"/>
    <property type="evidence" value="ECO:0007669"/>
    <property type="project" value="TreeGrafter"/>
</dbReference>
<proteinExistence type="inferred from homology"/>
<feature type="region of interest" description="Disordered" evidence="6">
    <location>
        <begin position="1128"/>
        <end position="1158"/>
    </location>
</feature>
<dbReference type="InterPro" id="IPR036910">
    <property type="entry name" value="HMG_box_dom_sf"/>
</dbReference>
<feature type="domain" description="HMG box" evidence="7">
    <location>
        <begin position="1285"/>
        <end position="1354"/>
    </location>
</feature>
<dbReference type="Gene3D" id="3.40.50.300">
    <property type="entry name" value="P-loop containing nucleotide triphosphate hydrolases"/>
    <property type="match status" value="1"/>
</dbReference>
<feature type="compositionally biased region" description="Basic and acidic residues" evidence="6">
    <location>
        <begin position="1335"/>
        <end position="1348"/>
    </location>
</feature>
<evidence type="ECO:0000313" key="10">
    <source>
        <dbReference type="EMBL" id="ETV95118.1"/>
    </source>
</evidence>
<dbReference type="GO" id="GO:0003677">
    <property type="term" value="F:DNA binding"/>
    <property type="evidence" value="ECO:0007669"/>
    <property type="project" value="UniProtKB-UniRule"/>
</dbReference>
<reference evidence="10" key="1">
    <citation type="submission" date="2013-12" db="EMBL/GenBank/DDBJ databases">
        <title>The Genome Sequence of Aphanomyces invadans NJM9701.</title>
        <authorList>
            <consortium name="The Broad Institute Genomics Platform"/>
            <person name="Russ C."/>
            <person name="Tyler B."/>
            <person name="van West P."/>
            <person name="Dieguez-Uribeondo J."/>
            <person name="Young S.K."/>
            <person name="Zeng Q."/>
            <person name="Gargeya S."/>
            <person name="Fitzgerald M."/>
            <person name="Abouelleil A."/>
            <person name="Alvarado L."/>
            <person name="Chapman S.B."/>
            <person name="Gainer-Dewar J."/>
            <person name="Goldberg J."/>
            <person name="Griggs A."/>
            <person name="Gujja S."/>
            <person name="Hansen M."/>
            <person name="Howarth C."/>
            <person name="Imamovic A."/>
            <person name="Ireland A."/>
            <person name="Larimer J."/>
            <person name="McCowan C."/>
            <person name="Murphy C."/>
            <person name="Pearson M."/>
            <person name="Poon T.W."/>
            <person name="Priest M."/>
            <person name="Roberts A."/>
            <person name="Saif S."/>
            <person name="Shea T."/>
            <person name="Sykes S."/>
            <person name="Wortman J."/>
            <person name="Nusbaum C."/>
            <person name="Birren B."/>
        </authorList>
    </citation>
    <scope>NUCLEOTIDE SEQUENCE [LARGE SCALE GENOMIC DNA]</scope>
    <source>
        <strain evidence="10">NJM9701</strain>
    </source>
</reference>
<comment type="similarity">
    <text evidence="2">Belongs to the SNF2/RAD54 helicase family. ISWI subfamily.</text>
</comment>
<dbReference type="InterPro" id="IPR009057">
    <property type="entry name" value="Homeodomain-like_sf"/>
</dbReference>
<dbReference type="STRING" id="157072.A0A024TM53"/>
<comment type="subcellular location">
    <subcellularLocation>
        <location evidence="1">Nucleus</location>
    </subcellularLocation>
</comment>
<evidence type="ECO:0000259" key="7">
    <source>
        <dbReference type="PROSITE" id="PS50118"/>
    </source>
</evidence>
<dbReference type="InterPro" id="IPR044754">
    <property type="entry name" value="Isw1/2_DEXHc"/>
</dbReference>
<evidence type="ECO:0000256" key="5">
    <source>
        <dbReference type="PROSITE-ProRule" id="PRU00267"/>
    </source>
</evidence>
<keyword evidence="4 5" id="KW-0539">Nucleus</keyword>
<dbReference type="CDD" id="cd17997">
    <property type="entry name" value="DEXHc_SMARCA1_SMARCA5"/>
    <property type="match status" value="1"/>
</dbReference>
<dbReference type="InterPro" id="IPR049730">
    <property type="entry name" value="SNF2/RAD54-like_C"/>
</dbReference>
<dbReference type="Pfam" id="PF00176">
    <property type="entry name" value="SNF2-rel_dom"/>
    <property type="match status" value="1"/>
</dbReference>
<dbReference type="Pfam" id="PF09111">
    <property type="entry name" value="SLIDE"/>
    <property type="match status" value="1"/>
</dbReference>
<dbReference type="GO" id="GO:0042393">
    <property type="term" value="F:histone binding"/>
    <property type="evidence" value="ECO:0007669"/>
    <property type="project" value="TreeGrafter"/>
</dbReference>
<dbReference type="CDD" id="cd00084">
    <property type="entry name" value="HMG-box_SF"/>
    <property type="match status" value="2"/>
</dbReference>
<dbReference type="Pfam" id="PF09011">
    <property type="entry name" value="HMG_box_2"/>
    <property type="match status" value="1"/>
</dbReference>
<organism evidence="10">
    <name type="scientific">Aphanomyces invadans</name>
    <dbReference type="NCBI Taxonomy" id="157072"/>
    <lineage>
        <taxon>Eukaryota</taxon>
        <taxon>Sar</taxon>
        <taxon>Stramenopiles</taxon>
        <taxon>Oomycota</taxon>
        <taxon>Saprolegniomycetes</taxon>
        <taxon>Saprolegniales</taxon>
        <taxon>Verrucalvaceae</taxon>
        <taxon>Aphanomyces</taxon>
    </lineage>
</organism>
<evidence type="ECO:0000256" key="6">
    <source>
        <dbReference type="SAM" id="MobiDB-lite"/>
    </source>
</evidence>
<keyword evidence="5" id="KW-0238">DNA-binding</keyword>
<feature type="region of interest" description="Disordered" evidence="6">
    <location>
        <begin position="29"/>
        <end position="51"/>
    </location>
</feature>
<dbReference type="eggNOG" id="KOG0385">
    <property type="taxonomic scope" value="Eukaryota"/>
</dbReference>
<feature type="compositionally biased region" description="Basic and acidic residues" evidence="6">
    <location>
        <begin position="93"/>
        <end position="129"/>
    </location>
</feature>
<dbReference type="SUPFAM" id="SSF52540">
    <property type="entry name" value="P-loop containing nucleoside triphosphate hydrolases"/>
    <property type="match status" value="2"/>
</dbReference>
<dbReference type="Pfam" id="PF00505">
    <property type="entry name" value="HMG_box"/>
    <property type="match status" value="1"/>
</dbReference>
<dbReference type="CDD" id="cd00167">
    <property type="entry name" value="SANT"/>
    <property type="match status" value="1"/>
</dbReference>
<dbReference type="FunFam" id="3.40.50.10810:FF:000045">
    <property type="entry name" value="Putative chromatin-remodeling complex ATPase chain"/>
    <property type="match status" value="1"/>
</dbReference>
<dbReference type="InterPro" id="IPR038718">
    <property type="entry name" value="SNF2-like_sf"/>
</dbReference>
<feature type="region of interest" description="Disordered" evidence="6">
    <location>
        <begin position="93"/>
        <end position="167"/>
    </location>
</feature>
<dbReference type="GO" id="GO:0140658">
    <property type="term" value="F:ATP-dependent chromatin remodeler activity"/>
    <property type="evidence" value="ECO:0007669"/>
    <property type="project" value="TreeGrafter"/>
</dbReference>
<dbReference type="InterPro" id="IPR027417">
    <property type="entry name" value="P-loop_NTPase"/>
</dbReference>
<dbReference type="SUPFAM" id="SSF46689">
    <property type="entry name" value="Homeodomain-like"/>
    <property type="match status" value="1"/>
</dbReference>
<feature type="compositionally biased region" description="Basic and acidic residues" evidence="6">
    <location>
        <begin position="205"/>
        <end position="217"/>
    </location>
</feature>
<evidence type="ECO:0000259" key="9">
    <source>
        <dbReference type="PROSITE" id="PS51194"/>
    </source>
</evidence>
<dbReference type="GO" id="GO:0034728">
    <property type="term" value="P:nucleosome organization"/>
    <property type="evidence" value="ECO:0007669"/>
    <property type="project" value="TreeGrafter"/>
</dbReference>
<dbReference type="GO" id="GO:0005634">
    <property type="term" value="C:nucleus"/>
    <property type="evidence" value="ECO:0007669"/>
    <property type="project" value="UniProtKB-SubCell"/>
</dbReference>
<dbReference type="GO" id="GO:0016887">
    <property type="term" value="F:ATP hydrolysis activity"/>
    <property type="evidence" value="ECO:0007669"/>
    <property type="project" value="TreeGrafter"/>
</dbReference>
<dbReference type="FunFam" id="3.40.50.300:FF:000082">
    <property type="entry name" value="ISWI chromatin remodeling complex ATPase ISW1"/>
    <property type="match status" value="1"/>
</dbReference>
<dbReference type="InterPro" id="IPR000330">
    <property type="entry name" value="SNF2_N"/>
</dbReference>
<dbReference type="SMART" id="SM00717">
    <property type="entry name" value="SANT"/>
    <property type="match status" value="2"/>
</dbReference>
<dbReference type="PROSITE" id="PS51192">
    <property type="entry name" value="HELICASE_ATP_BIND_1"/>
    <property type="match status" value="1"/>
</dbReference>
<feature type="region of interest" description="Disordered" evidence="6">
    <location>
        <begin position="1228"/>
        <end position="1291"/>
    </location>
</feature>
<dbReference type="PANTHER" id="PTHR45623:SF49">
    <property type="entry name" value="SWI_SNF-RELATED MATRIX-ASSOCIATED ACTIN-DEPENDENT REGULATOR OF CHROMATIN SUBFAMILY A MEMBER 5"/>
    <property type="match status" value="1"/>
</dbReference>
<dbReference type="PANTHER" id="PTHR45623">
    <property type="entry name" value="CHROMODOMAIN-HELICASE-DNA-BINDING PROTEIN 3-RELATED-RELATED"/>
    <property type="match status" value="1"/>
</dbReference>
<evidence type="ECO:0000259" key="8">
    <source>
        <dbReference type="PROSITE" id="PS51192"/>
    </source>
</evidence>
<dbReference type="OrthoDB" id="5857104at2759"/>
<dbReference type="CDD" id="cd18793">
    <property type="entry name" value="SF2_C_SNF"/>
    <property type="match status" value="1"/>
</dbReference>
<dbReference type="SUPFAM" id="SSF47095">
    <property type="entry name" value="HMG-box"/>
    <property type="match status" value="2"/>
</dbReference>
<gene>
    <name evidence="10" type="ORF">H310_11393</name>
</gene>
<dbReference type="SUPFAM" id="SSF101224">
    <property type="entry name" value="HAND domain of the nucleosome remodeling ATPase ISWI"/>
    <property type="match status" value="1"/>
</dbReference>
<feature type="region of interest" description="Disordered" evidence="6">
    <location>
        <begin position="1335"/>
        <end position="1354"/>
    </location>
</feature>
<feature type="domain" description="Helicase ATP-binding" evidence="8">
    <location>
        <begin position="257"/>
        <end position="428"/>
    </location>
</feature>
<evidence type="ECO:0000256" key="2">
    <source>
        <dbReference type="ARBA" id="ARBA00009687"/>
    </source>
</evidence>
<dbReference type="InterPro" id="IPR014001">
    <property type="entry name" value="Helicase_ATP-bd"/>
</dbReference>
<sequence length="1354" mass="155658">MASEQAAAAPLMKPKSAFAHFQKQVTSAVREELKQRGNADIADTKDNDPANLGAVQREVSARWNELTPEQREPFLDAAKADRERYDEECLLRDRQVEEEREKRRQDRNALDVEGKRERKVATDVKEKREKKPAKPLTDEQVAAKRKRDEVSQLAKGAKDELKAEEERQKEELKAKKAESASARLNYLLSQSDVFRHFGVKAPTNKAEKGASRKKSEREEDDELLHDKHDTVRLTVQPSVIKFGTMRQYQLEGLSWMVNLANQGINGILADEMGLGKTLQTISVLGYFQEFHNISGPHLVLVPKSTLSNWLNEFHRWCPSLRAIKFHGDKEERDRVVDEVLCPGLAQDKRKFDVCVTTFEMCLKAKTTLAKFAWRYLIIDEAHRIKNESSQFSMIVRTMATEHRLLLTGTPLQNNLHELWALLNFLLPDVFSSSEQFDEWFNLDTEDEEAKKQMITQLHRILRPFMLRRLKADVEKSLPPKKETLLFVGMTPMQKALYKTLLLRDMNTLTGGSSASKSALQNIVMQLRKCCGHPYLFEGQEDRSLPPLGEHVVENCGKMILMDKLLKRLKARGSRVLIFSQMTRVLDIMEDFCRMRAYGYCRIDGNTSYDDRESSIDEYNAPNSSKFIFLLSTRAGGLGINLYTADIVILYDSDWNPQADLQAQDRAHRIGQKKEVNVYRFVTANSVEEKIIERAQQKLKLDAMVVQQGRLQEKQKNLSKNDMLDMIRFGADEVFRANDDEMITDEDIEAILAKGEARTEEMNSKLQAHDKGDLLNFKLDGGGCQVIDGVDYSKEKERLEEIKRLADLEFARTLADGMGKRERRTVVKADEPGFKMKSKMKQLPKSMRLPRMDEWQFYNRSRMTEIHEMEVSAYELAKANGEAIDKSDHSYLSPALQAEKEELLKAAFSDWNKPHFYLFIKLMARYGRTNLTAIAREMVKPYDEVVRYADTFFKRGAELGDWDKIRKSIEKGESKLLEIERLAEQTAIKIKRYQNPYDDLVINYQGKGGKLFTEEEDRLLLCLVHAYGYGSWEKIKREIHAAPVCAFDYYLRSRSAAELGRRCDALMRICEKDNVDYELKEKKDRALQQELAEQREVLAKRIAEAKAELNRNQALVDEKIMKEAKKMQAAREAKRLKRDKKEDAESDHYPATSKADDVLTEADQEELRQMIAQSTDKEASTIALKFCAKHVKCQLSQVLAIIHQYAAPIAYSRPGQPAWRLHPEYAVPLSTSRSRKRPLSDEGGPDDESKDGKRLPKSPWSPSAMKQASAKKTKKPQVEVPAKKPPRKPRSAYVLFSLAKRNEVRSSMPENTGIVDLMSRLTELWLEMSDTDKAPWYEAQEHDKQRYEQEVEEAG</sequence>
<keyword evidence="3" id="KW-0378">Hydrolase</keyword>
<dbReference type="GO" id="GO:0005524">
    <property type="term" value="F:ATP binding"/>
    <property type="evidence" value="ECO:0007669"/>
    <property type="project" value="InterPro"/>
</dbReference>
<dbReference type="Gene3D" id="1.10.10.60">
    <property type="entry name" value="Homeodomain-like"/>
    <property type="match status" value="2"/>
</dbReference>
<dbReference type="InterPro" id="IPR036306">
    <property type="entry name" value="ISWI_HAND-dom_sf"/>
</dbReference>
<dbReference type="InterPro" id="IPR001005">
    <property type="entry name" value="SANT/Myb"/>
</dbReference>
<feature type="compositionally biased region" description="Basic and acidic residues" evidence="6">
    <location>
        <begin position="29"/>
        <end position="48"/>
    </location>
</feature>
<feature type="compositionally biased region" description="Basic and acidic residues" evidence="6">
    <location>
        <begin position="1128"/>
        <end position="1147"/>
    </location>
</feature>
<dbReference type="Gene3D" id="3.40.50.10810">
    <property type="entry name" value="Tandem AAA-ATPase domain"/>
    <property type="match status" value="1"/>
</dbReference>
<feature type="DNA-binding region" description="HMG box" evidence="5">
    <location>
        <begin position="1285"/>
        <end position="1354"/>
    </location>
</feature>
<evidence type="ECO:0000256" key="1">
    <source>
        <dbReference type="ARBA" id="ARBA00004123"/>
    </source>
</evidence>
<feature type="domain" description="Helicase C-terminal" evidence="9">
    <location>
        <begin position="560"/>
        <end position="711"/>
    </location>
</feature>
<feature type="DNA-binding region" description="HMG box" evidence="5">
    <location>
        <begin position="11"/>
        <end position="88"/>
    </location>
</feature>
<evidence type="ECO:0008006" key="11">
    <source>
        <dbReference type="Google" id="ProtNLM"/>
    </source>
</evidence>
<dbReference type="Pfam" id="PF00271">
    <property type="entry name" value="Helicase_C"/>
    <property type="match status" value="1"/>
</dbReference>
<name>A0A024TM53_9STRA</name>
<dbReference type="RefSeq" id="XP_008876291.1">
    <property type="nucleotide sequence ID" value="XM_008878069.1"/>
</dbReference>
<dbReference type="InterPro" id="IPR001650">
    <property type="entry name" value="Helicase_C-like"/>
</dbReference>
<dbReference type="GO" id="GO:0031491">
    <property type="term" value="F:nucleosome binding"/>
    <property type="evidence" value="ECO:0007669"/>
    <property type="project" value="InterPro"/>
</dbReference>
<dbReference type="VEuPathDB" id="FungiDB:H310_11393"/>
<dbReference type="SMART" id="SM00490">
    <property type="entry name" value="HELICc"/>
    <property type="match status" value="1"/>
</dbReference>
<dbReference type="SMART" id="SM00487">
    <property type="entry name" value="DEXDc"/>
    <property type="match status" value="1"/>
</dbReference>
<feature type="domain" description="HMG box" evidence="7">
    <location>
        <begin position="11"/>
        <end position="88"/>
    </location>
</feature>
<dbReference type="GeneID" id="20088443"/>
<dbReference type="EMBL" id="KI913982">
    <property type="protein sequence ID" value="ETV95118.1"/>
    <property type="molecule type" value="Genomic_DNA"/>
</dbReference>
<feature type="compositionally biased region" description="Basic and acidic residues" evidence="6">
    <location>
        <begin position="146"/>
        <end position="167"/>
    </location>
</feature>
<evidence type="ECO:0000256" key="3">
    <source>
        <dbReference type="ARBA" id="ARBA00022801"/>
    </source>
</evidence>
<dbReference type="PROSITE" id="PS51194">
    <property type="entry name" value="HELICASE_CTER"/>
    <property type="match status" value="1"/>
</dbReference>